<proteinExistence type="inferred from homology"/>
<evidence type="ECO:0000313" key="4">
    <source>
        <dbReference type="Proteomes" id="UP000199040"/>
    </source>
</evidence>
<dbReference type="PANTHER" id="PTHR33606">
    <property type="entry name" value="PROTEIN YCII"/>
    <property type="match status" value="1"/>
</dbReference>
<dbReference type="AlphaFoldDB" id="A0A1I2YPE4"/>
<dbReference type="RefSeq" id="WP_092843183.1">
    <property type="nucleotide sequence ID" value="NZ_FOPY01000002.1"/>
</dbReference>
<gene>
    <name evidence="3" type="ORF">SAMN04487959_10268</name>
</gene>
<dbReference type="InterPro" id="IPR051807">
    <property type="entry name" value="Sec-metab_biosynth-assoc"/>
</dbReference>
<dbReference type="Gene3D" id="3.30.70.1060">
    <property type="entry name" value="Dimeric alpha+beta barrel"/>
    <property type="match status" value="1"/>
</dbReference>
<dbReference type="InterPro" id="IPR011008">
    <property type="entry name" value="Dimeric_a/b-barrel"/>
</dbReference>
<dbReference type="EMBL" id="FOPY01000002">
    <property type="protein sequence ID" value="SFH27574.1"/>
    <property type="molecule type" value="Genomic_DNA"/>
</dbReference>
<evidence type="ECO:0000259" key="2">
    <source>
        <dbReference type="Pfam" id="PF03795"/>
    </source>
</evidence>
<organism evidence="3 4">
    <name type="scientific">Modicisalibacter xianhensis</name>
    <dbReference type="NCBI Taxonomy" id="442341"/>
    <lineage>
        <taxon>Bacteria</taxon>
        <taxon>Pseudomonadati</taxon>
        <taxon>Pseudomonadota</taxon>
        <taxon>Gammaproteobacteria</taxon>
        <taxon>Oceanospirillales</taxon>
        <taxon>Halomonadaceae</taxon>
        <taxon>Modicisalibacter</taxon>
    </lineage>
</organism>
<dbReference type="PANTHER" id="PTHR33606:SF3">
    <property type="entry name" value="PROTEIN YCII"/>
    <property type="match status" value="1"/>
</dbReference>
<keyword evidence="4" id="KW-1185">Reference proteome</keyword>
<dbReference type="SUPFAM" id="SSF54909">
    <property type="entry name" value="Dimeric alpha+beta barrel"/>
    <property type="match status" value="1"/>
</dbReference>
<reference evidence="3 4" key="1">
    <citation type="submission" date="2016-10" db="EMBL/GenBank/DDBJ databases">
        <authorList>
            <person name="de Groot N.N."/>
        </authorList>
    </citation>
    <scope>NUCLEOTIDE SEQUENCE [LARGE SCALE GENOMIC DNA]</scope>
    <source>
        <strain evidence="3 4">CGMCC 1.6848</strain>
    </source>
</reference>
<evidence type="ECO:0000313" key="3">
    <source>
        <dbReference type="EMBL" id="SFH27574.1"/>
    </source>
</evidence>
<dbReference type="Pfam" id="PF03795">
    <property type="entry name" value="YCII"/>
    <property type="match status" value="1"/>
</dbReference>
<dbReference type="STRING" id="442341.SAMN04487959_10268"/>
<dbReference type="Proteomes" id="UP000199040">
    <property type="component" value="Unassembled WGS sequence"/>
</dbReference>
<comment type="similarity">
    <text evidence="1">Belongs to the YciI family.</text>
</comment>
<sequence length="98" mass="11236">MKQYAVMAYDYTDNAALDRRLANREAHLDGVRDLARQGKFLSGGAILDSKGRMIGSNAHFRFADRQDLEAWLETEPYMTGRVWERVDIREVALFDPNA</sequence>
<accession>A0A1I2YPE4</accession>
<dbReference type="InterPro" id="IPR005545">
    <property type="entry name" value="YCII"/>
</dbReference>
<evidence type="ECO:0000256" key="1">
    <source>
        <dbReference type="ARBA" id="ARBA00007689"/>
    </source>
</evidence>
<feature type="domain" description="YCII-related" evidence="2">
    <location>
        <begin position="6"/>
        <end position="90"/>
    </location>
</feature>
<protein>
    <recommendedName>
        <fullName evidence="2">YCII-related domain-containing protein</fullName>
    </recommendedName>
</protein>
<name>A0A1I2YPE4_9GAMM</name>